<comment type="subcellular location">
    <subcellularLocation>
        <location evidence="17">Golgi apparatus membrane</location>
        <topology evidence="17">Single-pass type II membrane protein</topology>
    </subcellularLocation>
    <subcellularLocation>
        <location evidence="1">Membrane</location>
        <topology evidence="1">Single-pass type II membrane protein</topology>
    </subcellularLocation>
</comment>
<dbReference type="FunFam" id="3.90.550.10:FF:000044">
    <property type="entry name" value="Galactosylgalactosylxylosylprotein 3-beta-glucuronosyltransferase"/>
    <property type="match status" value="1"/>
</dbReference>
<name>A0A8C5QJ93_9ANUR</name>
<dbReference type="GO" id="GO:0046872">
    <property type="term" value="F:metal ion binding"/>
    <property type="evidence" value="ECO:0007669"/>
    <property type="project" value="UniProtKB-KW"/>
</dbReference>
<dbReference type="CDD" id="cd00218">
    <property type="entry name" value="GlcAT-I"/>
    <property type="match status" value="1"/>
</dbReference>
<evidence type="ECO:0000256" key="6">
    <source>
        <dbReference type="ARBA" id="ARBA00022968"/>
    </source>
</evidence>
<sequence>RILIVYRYSNIFFLALYSSLEYSLISLINLYPLRYIRVALYSSICGTCNCNLFRAKPFPQFSQRILTSNLPVIFAITPTYKRIVQKADLIQIANTFRQVPSFHWIVVEDAINKTNLVRNVLRMSGIRYTHLCIKTPAEVTKSKGALQRNMALSWLRYTFSAGKAPAGVVYFADDDNTYTLELFEEMRYTKKVSVWPVGLAGGLRYESVKVNKDGKVVGWKVKYAPTRPFAIDMAGFAVNLNLILENPKALFQINAKGGYLEPSFLIDVVQMKDLEPKANNCTKVGFGRFKQANPIGLDVKKL</sequence>
<comment type="subunit">
    <text evidence="12">Homodimer; disulfide-linked. Interacts with PXYLP1; the interaction increases the 2-phosphoxylose phosphatase activity of PXYLP1 during completion of linkage region formation in a B3GAT3-mediated manner.</text>
</comment>
<evidence type="ECO:0000256" key="14">
    <source>
        <dbReference type="PIRSR" id="PIRSR605027-3"/>
    </source>
</evidence>
<evidence type="ECO:0000256" key="12">
    <source>
        <dbReference type="ARBA" id="ARBA00065147"/>
    </source>
</evidence>
<keyword evidence="10 14" id="KW-0464">Manganese</keyword>
<dbReference type="AlphaFoldDB" id="A0A8C5QJ93"/>
<comment type="pathway">
    <text evidence="17">Protein modification; protein glycosylation.</text>
</comment>
<dbReference type="GO" id="GO:0006024">
    <property type="term" value="P:glycosaminoglycan biosynthetic process"/>
    <property type="evidence" value="ECO:0007669"/>
    <property type="project" value="UniProtKB-ARBA"/>
</dbReference>
<evidence type="ECO:0000256" key="4">
    <source>
        <dbReference type="ARBA" id="ARBA00022692"/>
    </source>
</evidence>
<feature type="transmembrane region" description="Helical" evidence="17">
    <location>
        <begin position="12"/>
        <end position="33"/>
    </location>
</feature>
<reference evidence="18" key="1">
    <citation type="submission" date="2025-08" db="UniProtKB">
        <authorList>
            <consortium name="Ensembl"/>
        </authorList>
    </citation>
    <scope>IDENTIFICATION</scope>
</reference>
<dbReference type="GO" id="GO:0015018">
    <property type="term" value="F:galactosylgalactosylxylosylprotein 3-beta-glucuronosyltransferase activity"/>
    <property type="evidence" value="ECO:0007669"/>
    <property type="project" value="UniProtKB-UniRule"/>
</dbReference>
<dbReference type="GO" id="GO:0005975">
    <property type="term" value="P:carbohydrate metabolic process"/>
    <property type="evidence" value="ECO:0007669"/>
    <property type="project" value="TreeGrafter"/>
</dbReference>
<feature type="glycosylation site" description="N-linked (GlcNAc...) asparagine" evidence="16">
    <location>
        <position position="280"/>
    </location>
</feature>
<keyword evidence="9 16" id="KW-0325">Glycoprotein</keyword>
<evidence type="ECO:0000313" key="18">
    <source>
        <dbReference type="Ensembl" id="ENSLLEP00000038574.1"/>
    </source>
</evidence>
<dbReference type="Gene3D" id="3.90.550.10">
    <property type="entry name" value="Spore Coat Polysaccharide Biosynthesis Protein SpsA, Chain A"/>
    <property type="match status" value="1"/>
</dbReference>
<dbReference type="GO" id="GO:0050650">
    <property type="term" value="P:chondroitin sulfate proteoglycan biosynthetic process"/>
    <property type="evidence" value="ECO:0007669"/>
    <property type="project" value="TreeGrafter"/>
</dbReference>
<evidence type="ECO:0000256" key="9">
    <source>
        <dbReference type="ARBA" id="ARBA00023180"/>
    </source>
</evidence>
<dbReference type="GeneTree" id="ENSGT00940000165782"/>
<keyword evidence="5 14" id="KW-0479">Metal-binding</keyword>
<evidence type="ECO:0000256" key="13">
    <source>
        <dbReference type="PIRSR" id="PIRSR605027-1"/>
    </source>
</evidence>
<dbReference type="OrthoDB" id="675023at2759"/>
<dbReference type="SUPFAM" id="SSF53448">
    <property type="entry name" value="Nucleotide-diphospho-sugar transferases"/>
    <property type="match status" value="1"/>
</dbReference>
<feature type="site" description="Interaction with galactose moiety of substrate glycoprotein" evidence="15">
    <location>
        <position position="206"/>
    </location>
</feature>
<reference evidence="18" key="2">
    <citation type="submission" date="2025-09" db="UniProtKB">
        <authorList>
            <consortium name="Ensembl"/>
        </authorList>
    </citation>
    <scope>IDENTIFICATION</scope>
</reference>
<dbReference type="PANTHER" id="PTHR10896">
    <property type="entry name" value="GALACTOSYLGALACTOSYLXYLOSYLPROTEIN 3-BETA-GLUCURONOSYLTRANSFERASE BETA-1,3-GLUCURONYLTRANSFERASE"/>
    <property type="match status" value="1"/>
</dbReference>
<dbReference type="Pfam" id="PF03360">
    <property type="entry name" value="Glyco_transf_43"/>
    <property type="match status" value="1"/>
</dbReference>
<keyword evidence="8 17" id="KW-0472">Membrane</keyword>
<keyword evidence="4 17" id="KW-0812">Transmembrane</keyword>
<keyword evidence="3 17" id="KW-0808">Transferase</keyword>
<comment type="catalytic activity">
    <reaction evidence="11 17">
        <text>3-O-(beta-D-galactosyl-(1-&gt;3)-beta-D-galactosyl-(1-&gt;4)-beta-D-xylosyl)-L-seryl-[protein] + UDP-alpha-D-glucuronate = 3-O-(beta-D-GlcA-(1-&gt;3)-beta-D-Gal-(1-&gt;3)-beta-D-Gal-(1-&gt;4)-beta-D-Xyl)-L-seryl-[protein] + UDP + H(+)</text>
        <dbReference type="Rhea" id="RHEA:24168"/>
        <dbReference type="Rhea" id="RHEA-COMP:12571"/>
        <dbReference type="Rhea" id="RHEA-COMP:12573"/>
        <dbReference type="ChEBI" id="CHEBI:15378"/>
        <dbReference type="ChEBI" id="CHEBI:58052"/>
        <dbReference type="ChEBI" id="CHEBI:58223"/>
        <dbReference type="ChEBI" id="CHEBI:132090"/>
        <dbReference type="ChEBI" id="CHEBI:132093"/>
        <dbReference type="EC" id="2.4.1.135"/>
    </reaction>
</comment>
<feature type="active site" description="Proton donor/acceptor" evidence="13">
    <location>
        <position position="261"/>
    </location>
</feature>
<feature type="binding site" evidence="14">
    <location>
        <position position="175"/>
    </location>
    <ligand>
        <name>Mn(2+)</name>
        <dbReference type="ChEBI" id="CHEBI:29035"/>
    </ligand>
</feature>
<evidence type="ECO:0000256" key="3">
    <source>
        <dbReference type="ARBA" id="ARBA00022679"/>
    </source>
</evidence>
<accession>A0A8C5QJ93</accession>
<evidence type="ECO:0000256" key="2">
    <source>
        <dbReference type="ARBA" id="ARBA00007706"/>
    </source>
</evidence>
<evidence type="ECO:0000256" key="15">
    <source>
        <dbReference type="PIRSR" id="PIRSR605027-4"/>
    </source>
</evidence>
<dbReference type="Proteomes" id="UP000694569">
    <property type="component" value="Unplaced"/>
</dbReference>
<protein>
    <recommendedName>
        <fullName evidence="17">Galactosylgalactosylxylosylprotein 3-beta-glucuronosyltransferase</fullName>
        <ecNumber evidence="17">2.4.1.135</ecNumber>
    </recommendedName>
</protein>
<keyword evidence="19" id="KW-1185">Reference proteome</keyword>
<dbReference type="GO" id="GO:0000139">
    <property type="term" value="C:Golgi membrane"/>
    <property type="evidence" value="ECO:0007669"/>
    <property type="project" value="UniProtKB-SubCell"/>
</dbReference>
<evidence type="ECO:0000256" key="7">
    <source>
        <dbReference type="ARBA" id="ARBA00022989"/>
    </source>
</evidence>
<evidence type="ECO:0000313" key="19">
    <source>
        <dbReference type="Proteomes" id="UP000694569"/>
    </source>
</evidence>
<comment type="cofactor">
    <cofactor evidence="14 17">
        <name>Mn(2+)</name>
        <dbReference type="ChEBI" id="CHEBI:29035"/>
    </cofactor>
</comment>
<evidence type="ECO:0000256" key="1">
    <source>
        <dbReference type="ARBA" id="ARBA00004606"/>
    </source>
</evidence>
<evidence type="ECO:0000256" key="17">
    <source>
        <dbReference type="RuleBase" id="RU363127"/>
    </source>
</evidence>
<evidence type="ECO:0000256" key="5">
    <source>
        <dbReference type="ARBA" id="ARBA00022723"/>
    </source>
</evidence>
<comment type="similarity">
    <text evidence="2 17">Belongs to the glycosyltransferase 43 family.</text>
</comment>
<evidence type="ECO:0000256" key="11">
    <source>
        <dbReference type="ARBA" id="ARBA00047979"/>
    </source>
</evidence>
<dbReference type="Ensembl" id="ENSLLET00000040098.1">
    <property type="protein sequence ID" value="ENSLLEP00000038574.1"/>
    <property type="gene ID" value="ENSLLEG00000024394.1"/>
</dbReference>
<dbReference type="PANTHER" id="PTHR10896:SF69">
    <property type="entry name" value="GALACTOSYLGALACTOSYLXYLOSYLPROTEIN 3-BETA-GLUCURONOSYLTRANSFERASE"/>
    <property type="match status" value="1"/>
</dbReference>
<evidence type="ECO:0000256" key="10">
    <source>
        <dbReference type="ARBA" id="ARBA00023211"/>
    </source>
</evidence>
<dbReference type="InterPro" id="IPR005027">
    <property type="entry name" value="Glyco_trans_43"/>
</dbReference>
<dbReference type="InterPro" id="IPR029044">
    <property type="entry name" value="Nucleotide-diphossugar_trans"/>
</dbReference>
<keyword evidence="17" id="KW-0333">Golgi apparatus</keyword>
<proteinExistence type="inferred from homology"/>
<organism evidence="18 19">
    <name type="scientific">Leptobrachium leishanense</name>
    <name type="common">Leishan spiny toad</name>
    <dbReference type="NCBI Taxonomy" id="445787"/>
    <lineage>
        <taxon>Eukaryota</taxon>
        <taxon>Metazoa</taxon>
        <taxon>Chordata</taxon>
        <taxon>Craniata</taxon>
        <taxon>Vertebrata</taxon>
        <taxon>Euteleostomi</taxon>
        <taxon>Amphibia</taxon>
        <taxon>Batrachia</taxon>
        <taxon>Anura</taxon>
        <taxon>Pelobatoidea</taxon>
        <taxon>Megophryidae</taxon>
        <taxon>Leptobrachium</taxon>
    </lineage>
</organism>
<keyword evidence="7 17" id="KW-1133">Transmembrane helix</keyword>
<evidence type="ECO:0000256" key="16">
    <source>
        <dbReference type="PIRSR" id="PIRSR605027-6"/>
    </source>
</evidence>
<dbReference type="EC" id="2.4.1.135" evidence="17"/>
<dbReference type="UniPathway" id="UPA00378"/>
<keyword evidence="6 17" id="KW-0735">Signal-anchor</keyword>
<evidence type="ECO:0000256" key="8">
    <source>
        <dbReference type="ARBA" id="ARBA00023136"/>
    </source>
</evidence>